<dbReference type="FunCoup" id="R7US86">
    <property type="interactions" value="134"/>
</dbReference>
<dbReference type="Gene3D" id="4.10.1110.10">
    <property type="entry name" value="AN1-like Zinc finger"/>
    <property type="match status" value="1"/>
</dbReference>
<dbReference type="OrthoDB" id="428577at2759"/>
<dbReference type="STRING" id="283909.R7US86"/>
<evidence type="ECO:0000256" key="4">
    <source>
        <dbReference type="PROSITE-ProRule" id="PRU00449"/>
    </source>
</evidence>
<dbReference type="PROSITE" id="PS51036">
    <property type="entry name" value="ZF_A20"/>
    <property type="match status" value="1"/>
</dbReference>
<evidence type="ECO:0000256" key="2">
    <source>
        <dbReference type="ARBA" id="ARBA00022771"/>
    </source>
</evidence>
<evidence type="ECO:0000313" key="8">
    <source>
        <dbReference type="EMBL" id="ELU09379.1"/>
    </source>
</evidence>
<dbReference type="Gene3D" id="1.20.5.4770">
    <property type="match status" value="1"/>
</dbReference>
<dbReference type="InterPro" id="IPR002653">
    <property type="entry name" value="Znf_A20"/>
</dbReference>
<dbReference type="SUPFAM" id="SSF57716">
    <property type="entry name" value="Glucocorticoid receptor-like (DNA-binding domain)"/>
    <property type="match status" value="1"/>
</dbReference>
<keyword evidence="3" id="KW-0862">Zinc</keyword>
<gene>
    <name evidence="8" type="ORF">CAPTEDRAFT_171714</name>
</gene>
<evidence type="ECO:0000313" key="9">
    <source>
        <dbReference type="EnsemblMetazoa" id="CapteP171714"/>
    </source>
</evidence>
<dbReference type="OMA" id="VLCENNC"/>
<dbReference type="Pfam" id="PF01754">
    <property type="entry name" value="zf-A20"/>
    <property type="match status" value="1"/>
</dbReference>
<accession>R7US86</accession>
<protein>
    <recommendedName>
        <fullName evidence="11">AN1-type domain-containing protein</fullName>
    </recommendedName>
</protein>
<dbReference type="InterPro" id="IPR000058">
    <property type="entry name" value="Znf_AN1"/>
</dbReference>
<proteinExistence type="predicted"/>
<dbReference type="AlphaFoldDB" id="R7US86"/>
<evidence type="ECO:0008006" key="11">
    <source>
        <dbReference type="Google" id="ProtNLM"/>
    </source>
</evidence>
<feature type="domain" description="AN1-type" evidence="7">
    <location>
        <begin position="223"/>
        <end position="269"/>
    </location>
</feature>
<dbReference type="GO" id="GO:0003677">
    <property type="term" value="F:DNA binding"/>
    <property type="evidence" value="ECO:0007669"/>
    <property type="project" value="InterPro"/>
</dbReference>
<organism evidence="8">
    <name type="scientific">Capitella teleta</name>
    <name type="common">Polychaete worm</name>
    <dbReference type="NCBI Taxonomy" id="283909"/>
    <lineage>
        <taxon>Eukaryota</taxon>
        <taxon>Metazoa</taxon>
        <taxon>Spiralia</taxon>
        <taxon>Lophotrochozoa</taxon>
        <taxon>Annelida</taxon>
        <taxon>Polychaeta</taxon>
        <taxon>Sedentaria</taxon>
        <taxon>Scolecida</taxon>
        <taxon>Capitellidae</taxon>
        <taxon>Capitella</taxon>
    </lineage>
</organism>
<feature type="domain" description="A20-type" evidence="6">
    <location>
        <begin position="67"/>
        <end position="101"/>
    </location>
</feature>
<dbReference type="SMART" id="SM00154">
    <property type="entry name" value="ZnF_AN1"/>
    <property type="match status" value="1"/>
</dbReference>
<dbReference type="InterPro" id="IPR035896">
    <property type="entry name" value="AN1-like_Znf"/>
</dbReference>
<dbReference type="SUPFAM" id="SSF118310">
    <property type="entry name" value="AN1-like Zinc finger"/>
    <property type="match status" value="1"/>
</dbReference>
<dbReference type="HOGENOM" id="CLU_057016_1_0_1"/>
<dbReference type="PANTHER" id="PTHR10634">
    <property type="entry name" value="AN1-TYPE ZINC FINGER PROTEIN"/>
    <property type="match status" value="1"/>
</dbReference>
<dbReference type="FunFam" id="4.10.1110.10:FF:000001">
    <property type="entry name" value="Zinc finger AN1-type containing 6"/>
    <property type="match status" value="1"/>
</dbReference>
<name>R7US86_CAPTE</name>
<reference evidence="9" key="3">
    <citation type="submission" date="2015-06" db="UniProtKB">
        <authorList>
            <consortium name="EnsemblMetazoa"/>
        </authorList>
    </citation>
    <scope>IDENTIFICATION</scope>
</reference>
<dbReference type="PANTHER" id="PTHR10634:SF149">
    <property type="entry name" value="AN1-TYPE DOMAIN-CONTAINING PROTEIN-RELATED"/>
    <property type="match status" value="1"/>
</dbReference>
<evidence type="ECO:0000313" key="10">
    <source>
        <dbReference type="Proteomes" id="UP000014760"/>
    </source>
</evidence>
<dbReference type="EMBL" id="AMQN01006398">
    <property type="status" value="NOT_ANNOTATED_CDS"/>
    <property type="molecule type" value="Genomic_DNA"/>
</dbReference>
<evidence type="ECO:0000259" key="7">
    <source>
        <dbReference type="PROSITE" id="PS51039"/>
    </source>
</evidence>
<feature type="compositionally biased region" description="Polar residues" evidence="5">
    <location>
        <begin position="169"/>
        <end position="184"/>
    </location>
</feature>
<dbReference type="Pfam" id="PF01428">
    <property type="entry name" value="zf-AN1"/>
    <property type="match status" value="1"/>
</dbReference>
<dbReference type="GO" id="GO:0008270">
    <property type="term" value="F:zinc ion binding"/>
    <property type="evidence" value="ECO:0007669"/>
    <property type="project" value="UniProtKB-KW"/>
</dbReference>
<dbReference type="SMART" id="SM00259">
    <property type="entry name" value="ZnF_A20"/>
    <property type="match status" value="1"/>
</dbReference>
<dbReference type="InterPro" id="IPR050652">
    <property type="entry name" value="AN1_A20_ZnFinger"/>
</dbReference>
<reference evidence="10" key="1">
    <citation type="submission" date="2012-12" db="EMBL/GenBank/DDBJ databases">
        <authorList>
            <person name="Hellsten U."/>
            <person name="Grimwood J."/>
            <person name="Chapman J.A."/>
            <person name="Shapiro H."/>
            <person name="Aerts A."/>
            <person name="Otillar R.P."/>
            <person name="Terry A.Y."/>
            <person name="Boore J.L."/>
            <person name="Simakov O."/>
            <person name="Marletaz F."/>
            <person name="Cho S.-J."/>
            <person name="Edsinger-Gonzales E."/>
            <person name="Havlak P."/>
            <person name="Kuo D.-H."/>
            <person name="Larsson T."/>
            <person name="Lv J."/>
            <person name="Arendt D."/>
            <person name="Savage R."/>
            <person name="Osoegawa K."/>
            <person name="de Jong P."/>
            <person name="Lindberg D.R."/>
            <person name="Seaver E.C."/>
            <person name="Weisblat D.A."/>
            <person name="Putnam N.H."/>
            <person name="Grigoriev I.V."/>
            <person name="Rokhsar D.S."/>
        </authorList>
    </citation>
    <scope>NUCLEOTIDE SEQUENCE</scope>
    <source>
        <strain evidence="10">I ESC-2004</strain>
    </source>
</reference>
<evidence type="ECO:0000256" key="5">
    <source>
        <dbReference type="SAM" id="MobiDB-lite"/>
    </source>
</evidence>
<evidence type="ECO:0000259" key="6">
    <source>
        <dbReference type="PROSITE" id="PS51036"/>
    </source>
</evidence>
<sequence length="288" mass="30958">MNDAGGRHVNIAVHGRRNIYQLGNGTGRIVRREKSQISHQLLLASFAFAENEHVMDHNGGGNEIPDMPSTQLCRMGCGFYGCQGFDGMCSKCHKDHVKRRQQNQSPTPLATHLGDLAAAAAAPSEYSSASVVDANVSVEKKKAVLAAAAAAVANAEAATSSPCPAPVDRTTTPSVETASPTVPSSLIDKEKSDSAEATVSGWFYLRSDILGVNGDLPADKDKKSKKNRCHTCKKKVGLTGFECRCGGLYCGLHRYSDKHDCTFDYKELGQRQIRKANPVVVGLKIQKI</sequence>
<evidence type="ECO:0000256" key="3">
    <source>
        <dbReference type="ARBA" id="ARBA00022833"/>
    </source>
</evidence>
<dbReference type="EnsemblMetazoa" id="CapteT171714">
    <property type="protein sequence ID" value="CapteP171714"/>
    <property type="gene ID" value="CapteG171714"/>
</dbReference>
<reference evidence="8 10" key="2">
    <citation type="journal article" date="2013" name="Nature">
        <title>Insights into bilaterian evolution from three spiralian genomes.</title>
        <authorList>
            <person name="Simakov O."/>
            <person name="Marletaz F."/>
            <person name="Cho S.J."/>
            <person name="Edsinger-Gonzales E."/>
            <person name="Havlak P."/>
            <person name="Hellsten U."/>
            <person name="Kuo D.H."/>
            <person name="Larsson T."/>
            <person name="Lv J."/>
            <person name="Arendt D."/>
            <person name="Savage R."/>
            <person name="Osoegawa K."/>
            <person name="de Jong P."/>
            <person name="Grimwood J."/>
            <person name="Chapman J.A."/>
            <person name="Shapiro H."/>
            <person name="Aerts A."/>
            <person name="Otillar R.P."/>
            <person name="Terry A.Y."/>
            <person name="Boore J.L."/>
            <person name="Grigoriev I.V."/>
            <person name="Lindberg D.R."/>
            <person name="Seaver E.C."/>
            <person name="Weisblat D.A."/>
            <person name="Putnam N.H."/>
            <person name="Rokhsar D.S."/>
        </authorList>
    </citation>
    <scope>NUCLEOTIDE SEQUENCE</scope>
    <source>
        <strain evidence="8 10">I ESC-2004</strain>
    </source>
</reference>
<dbReference type="PROSITE" id="PS51039">
    <property type="entry name" value="ZF_AN1"/>
    <property type="match status" value="1"/>
</dbReference>
<dbReference type="Proteomes" id="UP000014760">
    <property type="component" value="Unassembled WGS sequence"/>
</dbReference>
<evidence type="ECO:0000256" key="1">
    <source>
        <dbReference type="ARBA" id="ARBA00022723"/>
    </source>
</evidence>
<keyword evidence="1" id="KW-0479">Metal-binding</keyword>
<dbReference type="EMBL" id="KB298264">
    <property type="protein sequence ID" value="ELU09379.1"/>
    <property type="molecule type" value="Genomic_DNA"/>
</dbReference>
<feature type="region of interest" description="Disordered" evidence="5">
    <location>
        <begin position="159"/>
        <end position="190"/>
    </location>
</feature>
<keyword evidence="10" id="KW-1185">Reference proteome</keyword>
<keyword evidence="2 4" id="KW-0863">Zinc-finger</keyword>